<dbReference type="PANTHER" id="PTHR43884:SF20">
    <property type="entry name" value="ACYL-COA DEHYDROGENASE FADE28"/>
    <property type="match status" value="1"/>
</dbReference>
<comment type="caution">
    <text evidence="8">The sequence shown here is derived from an EMBL/GenBank/DDBJ whole genome shotgun (WGS) entry which is preliminary data.</text>
</comment>
<evidence type="ECO:0000256" key="3">
    <source>
        <dbReference type="ARBA" id="ARBA00022630"/>
    </source>
</evidence>
<keyword evidence="9" id="KW-1185">Reference proteome</keyword>
<dbReference type="GO" id="GO:0003995">
    <property type="term" value="F:acyl-CoA dehydrogenase activity"/>
    <property type="evidence" value="ECO:0007669"/>
    <property type="project" value="TreeGrafter"/>
</dbReference>
<evidence type="ECO:0000259" key="7">
    <source>
        <dbReference type="Pfam" id="PF02771"/>
    </source>
</evidence>
<reference evidence="8 9" key="1">
    <citation type="submission" date="2018-09" db="EMBL/GenBank/DDBJ databases">
        <authorList>
            <person name="Zhu H."/>
        </authorList>
    </citation>
    <scope>NUCLEOTIDE SEQUENCE [LARGE SCALE GENOMIC DNA]</scope>
    <source>
        <strain evidence="8 9">K1W22B-8</strain>
    </source>
</reference>
<keyword evidence="5" id="KW-0560">Oxidoreductase</keyword>
<dbReference type="Pfam" id="PF02771">
    <property type="entry name" value="Acyl-CoA_dh_N"/>
    <property type="match status" value="1"/>
</dbReference>
<dbReference type="RefSeq" id="WP_119778904.1">
    <property type="nucleotide sequence ID" value="NZ_QYUK01000011.1"/>
</dbReference>
<organism evidence="8 9">
    <name type="scientific">Oleomonas cavernae</name>
    <dbReference type="NCBI Taxonomy" id="2320859"/>
    <lineage>
        <taxon>Bacteria</taxon>
        <taxon>Pseudomonadati</taxon>
        <taxon>Pseudomonadota</taxon>
        <taxon>Alphaproteobacteria</taxon>
        <taxon>Acetobacterales</taxon>
        <taxon>Acetobacteraceae</taxon>
        <taxon>Oleomonas</taxon>
    </lineage>
</organism>
<dbReference type="Pfam" id="PF00441">
    <property type="entry name" value="Acyl-CoA_dh_1"/>
    <property type="match status" value="1"/>
</dbReference>
<dbReference type="Gene3D" id="1.10.540.10">
    <property type="entry name" value="Acyl-CoA dehydrogenase/oxidase, N-terminal domain"/>
    <property type="match status" value="1"/>
</dbReference>
<dbReference type="Gene3D" id="1.20.140.10">
    <property type="entry name" value="Butyryl-CoA Dehydrogenase, subunit A, domain 3"/>
    <property type="match status" value="1"/>
</dbReference>
<dbReference type="InterPro" id="IPR009075">
    <property type="entry name" value="AcylCo_DH/oxidase_C"/>
</dbReference>
<keyword evidence="3" id="KW-0285">Flavoprotein</keyword>
<dbReference type="GO" id="GO:0050660">
    <property type="term" value="F:flavin adenine dinucleotide binding"/>
    <property type="evidence" value="ECO:0007669"/>
    <property type="project" value="InterPro"/>
</dbReference>
<dbReference type="InterPro" id="IPR013786">
    <property type="entry name" value="AcylCoA_DH/ox_N"/>
</dbReference>
<evidence type="ECO:0000256" key="4">
    <source>
        <dbReference type="ARBA" id="ARBA00022827"/>
    </source>
</evidence>
<dbReference type="EMBL" id="QYUK01000011">
    <property type="protein sequence ID" value="RJF88268.1"/>
    <property type="molecule type" value="Genomic_DNA"/>
</dbReference>
<gene>
    <name evidence="8" type="ORF">D3874_15650</name>
</gene>
<dbReference type="SUPFAM" id="SSF47203">
    <property type="entry name" value="Acyl-CoA dehydrogenase C-terminal domain-like"/>
    <property type="match status" value="1"/>
</dbReference>
<dbReference type="OrthoDB" id="2450120at2"/>
<evidence type="ECO:0000256" key="5">
    <source>
        <dbReference type="ARBA" id="ARBA00023002"/>
    </source>
</evidence>
<name>A0A418WE35_9PROT</name>
<evidence type="ECO:0000313" key="8">
    <source>
        <dbReference type="EMBL" id="RJF88268.1"/>
    </source>
</evidence>
<protein>
    <submittedName>
        <fullName evidence="8">Acyl-CoA dehydrogenase</fullName>
    </submittedName>
</protein>
<dbReference type="Proteomes" id="UP000284605">
    <property type="component" value="Unassembled WGS sequence"/>
</dbReference>
<sequence length="345" mass="36364">MNFAFTADQLLFRDTVRDFLAAECTPADVRTLAAGEGRSAARWGKLAELGLTGLTVPEAQGGLGLTLVDLVLIAEEAGRAALPEPLIDQIGIVVPLLARFTHRPEVAAVLEGIAAGTVTVAVGHPADPYVADAADADWLLLGRDDALHLVPRGKVTLTQEVSVDPLRHIAAVAWAPDNTTLLGEGLDDLLDHGALCASAQALGLAQAMVELAADYARTRSQFGKPIGSFQAVKHHLASVQVAIEFAKAPVYKAAFSLAQGLPRAARDIAHGRIAAIDAAAAAARTAIQVFGAMGYTYEVDLHFFMKRAWALAGVWGDRHFHVSRLQHLVLSDDAPTGADATFGPK</sequence>
<comment type="cofactor">
    <cofactor evidence="1">
        <name>FAD</name>
        <dbReference type="ChEBI" id="CHEBI:57692"/>
    </cofactor>
</comment>
<feature type="domain" description="Acyl-CoA dehydrogenase/oxidase N-terminal" evidence="7">
    <location>
        <begin position="6"/>
        <end position="116"/>
    </location>
</feature>
<dbReference type="SUPFAM" id="SSF56645">
    <property type="entry name" value="Acyl-CoA dehydrogenase NM domain-like"/>
    <property type="match status" value="1"/>
</dbReference>
<evidence type="ECO:0000256" key="2">
    <source>
        <dbReference type="ARBA" id="ARBA00009347"/>
    </source>
</evidence>
<proteinExistence type="inferred from homology"/>
<evidence type="ECO:0000259" key="6">
    <source>
        <dbReference type="Pfam" id="PF00441"/>
    </source>
</evidence>
<dbReference type="InterPro" id="IPR037069">
    <property type="entry name" value="AcylCoA_DH/ox_N_sf"/>
</dbReference>
<evidence type="ECO:0000313" key="9">
    <source>
        <dbReference type="Proteomes" id="UP000284605"/>
    </source>
</evidence>
<keyword evidence="4" id="KW-0274">FAD</keyword>
<dbReference type="PANTHER" id="PTHR43884">
    <property type="entry name" value="ACYL-COA DEHYDROGENASE"/>
    <property type="match status" value="1"/>
</dbReference>
<dbReference type="AlphaFoldDB" id="A0A418WE35"/>
<evidence type="ECO:0000256" key="1">
    <source>
        <dbReference type="ARBA" id="ARBA00001974"/>
    </source>
</evidence>
<dbReference type="InterPro" id="IPR036250">
    <property type="entry name" value="AcylCo_DH-like_C"/>
</dbReference>
<dbReference type="InterPro" id="IPR009100">
    <property type="entry name" value="AcylCoA_DH/oxidase_NM_dom_sf"/>
</dbReference>
<comment type="similarity">
    <text evidence="2">Belongs to the acyl-CoA dehydrogenase family.</text>
</comment>
<accession>A0A418WE35</accession>
<feature type="domain" description="Acyl-CoA dehydrogenase/oxidase C-terminal" evidence="6">
    <location>
        <begin position="190"/>
        <end position="309"/>
    </location>
</feature>